<dbReference type="SUPFAM" id="SSF90209">
    <property type="entry name" value="Ran binding protein zinc finger-like"/>
    <property type="match status" value="1"/>
</dbReference>
<keyword evidence="6" id="KW-0175">Coiled coil</keyword>
<dbReference type="PROSITE" id="PS50199">
    <property type="entry name" value="ZF_RANBP2_2"/>
    <property type="match status" value="1"/>
</dbReference>
<comment type="similarity">
    <text evidence="1">Belongs to the TEX13 family.</text>
</comment>
<keyword evidence="10" id="KW-1185">Reference proteome</keyword>
<dbReference type="GeneTree" id="ENSGT00940000161342"/>
<dbReference type="Ensembl" id="ENSFCTT00005038202.1">
    <property type="protein sequence ID" value="ENSFCTP00005026708.1"/>
    <property type="gene ID" value="ENSFCTG00005013434.1"/>
</dbReference>
<dbReference type="PANTHER" id="PTHR23111:SF64">
    <property type="entry name" value="TESTIS-EXPRESSED PROTEIN 13A"/>
    <property type="match status" value="1"/>
</dbReference>
<evidence type="ECO:0000313" key="9">
    <source>
        <dbReference type="Ensembl" id="ENSFCTP00005026708.1"/>
    </source>
</evidence>
<reference evidence="9" key="3">
    <citation type="submission" date="2025-09" db="UniProtKB">
        <authorList>
            <consortium name="Ensembl"/>
        </authorList>
    </citation>
    <scope>IDENTIFICATION</scope>
    <source>
        <strain evidence="9">breed Abyssinian</strain>
    </source>
</reference>
<dbReference type="SMART" id="SM00547">
    <property type="entry name" value="ZnF_RBZ"/>
    <property type="match status" value="1"/>
</dbReference>
<evidence type="ECO:0000256" key="4">
    <source>
        <dbReference type="ARBA" id="ARBA00022833"/>
    </source>
</evidence>
<evidence type="ECO:0000256" key="6">
    <source>
        <dbReference type="SAM" id="Coils"/>
    </source>
</evidence>
<reference evidence="9 10" key="1">
    <citation type="submission" date="2021-02" db="EMBL/GenBank/DDBJ databases">
        <title>Safari Cat Assemblies.</title>
        <authorList>
            <person name="Bredemeyer K.R."/>
            <person name="Murphy W.J."/>
        </authorList>
    </citation>
    <scope>NUCLEOTIDE SEQUENCE [LARGE SCALE GENOMIC DNA]</scope>
</reference>
<dbReference type="InterPro" id="IPR028193">
    <property type="entry name" value="TEX13A-D_N"/>
</dbReference>
<sequence>MEGLPCAFPPTPTISRSWNSPTVKASRVCLETSFPWSPWRERGPDKPLKPSAIMALKPEDSSGGFQHGNVVAFINEKMAGHTKGPEFYLENISQSWEEVENKLKAILEDSAVSSEAKDACAWSSLALGVRFARRQGQLHGHRVHWLQDFAKLHKSTAETLASDLKELTAQQEIERREAAFRLQQTQANLAEIRKERDLLRWKLLRAELESSRERVQVAEEPGLATASDAGTEGAGEEEEAGAATTYATAAGATGRGRRQKGEEETEATKNLGGGLVHVLGAEQKNYTSGGQREGDVRSVDTAMLYFSGTMKPGTTATPSPLPVQLPASFTYSYACPFSPFPPAPTPTPPAIMFTPGAPSQISPHRRPSDVNLWSDVGSQGTRPQESQRDNDLLQQRRAPIFRRPGDWDCPWCKAVNFSRREICFRCGRGIWLQNPQ</sequence>
<evidence type="ECO:0000256" key="2">
    <source>
        <dbReference type="ARBA" id="ARBA00022723"/>
    </source>
</evidence>
<evidence type="ECO:0000256" key="7">
    <source>
        <dbReference type="SAM" id="MobiDB-lite"/>
    </source>
</evidence>
<dbReference type="InterPro" id="IPR001876">
    <property type="entry name" value="Znf_RanBP2"/>
</dbReference>
<feature type="region of interest" description="Disordered" evidence="7">
    <location>
        <begin position="212"/>
        <end position="270"/>
    </location>
</feature>
<keyword evidence="4" id="KW-0862">Zinc</keyword>
<dbReference type="Gene3D" id="4.10.1060.10">
    <property type="entry name" value="Zinc finger, RanBP2-type"/>
    <property type="match status" value="1"/>
</dbReference>
<dbReference type="Pfam" id="PF20864">
    <property type="entry name" value="Zn_ribbon_TEX13"/>
    <property type="match status" value="1"/>
</dbReference>
<keyword evidence="3 5" id="KW-0863">Zinc-finger</keyword>
<dbReference type="InterPro" id="IPR036443">
    <property type="entry name" value="Znf_RanBP2_sf"/>
</dbReference>
<evidence type="ECO:0000256" key="3">
    <source>
        <dbReference type="ARBA" id="ARBA00022771"/>
    </source>
</evidence>
<dbReference type="InterPro" id="IPR049534">
    <property type="entry name" value="TEX13A/C/D_Znf"/>
</dbReference>
<feature type="coiled-coil region" evidence="6">
    <location>
        <begin position="157"/>
        <end position="209"/>
    </location>
</feature>
<name>A0ABI7XVZ1_FELCA</name>
<feature type="domain" description="RanBP2-type" evidence="8">
    <location>
        <begin position="403"/>
        <end position="427"/>
    </location>
</feature>
<organism evidence="9 10">
    <name type="scientific">Felis catus</name>
    <name type="common">Cat</name>
    <name type="synonym">Felis silvestris catus</name>
    <dbReference type="NCBI Taxonomy" id="9685"/>
    <lineage>
        <taxon>Eukaryota</taxon>
        <taxon>Metazoa</taxon>
        <taxon>Chordata</taxon>
        <taxon>Craniata</taxon>
        <taxon>Vertebrata</taxon>
        <taxon>Euteleostomi</taxon>
        <taxon>Mammalia</taxon>
        <taxon>Eutheria</taxon>
        <taxon>Laurasiatheria</taxon>
        <taxon>Carnivora</taxon>
        <taxon>Feliformia</taxon>
        <taxon>Felidae</taxon>
        <taxon>Felinae</taxon>
        <taxon>Felis</taxon>
    </lineage>
</organism>
<dbReference type="Proteomes" id="UP000823872">
    <property type="component" value="Chromosome X"/>
</dbReference>
<reference evidence="9" key="2">
    <citation type="submission" date="2025-08" db="UniProtKB">
        <authorList>
            <consortium name="Ensembl"/>
        </authorList>
    </citation>
    <scope>IDENTIFICATION</scope>
    <source>
        <strain evidence="9">breed Abyssinian</strain>
    </source>
</reference>
<dbReference type="Pfam" id="PF15186">
    <property type="entry name" value="TEX13"/>
    <property type="match status" value="1"/>
</dbReference>
<dbReference type="PANTHER" id="PTHR23111">
    <property type="entry name" value="ZINC FINGER PROTEIN"/>
    <property type="match status" value="1"/>
</dbReference>
<accession>A0ABI7XVZ1</accession>
<evidence type="ECO:0000256" key="5">
    <source>
        <dbReference type="PROSITE-ProRule" id="PRU00322"/>
    </source>
</evidence>
<keyword evidence="2" id="KW-0479">Metal-binding</keyword>
<proteinExistence type="inferred from homology"/>
<feature type="compositionally biased region" description="Low complexity" evidence="7">
    <location>
        <begin position="241"/>
        <end position="252"/>
    </location>
</feature>
<protein>
    <recommendedName>
        <fullName evidence="8">RanBP2-type domain-containing protein</fullName>
    </recommendedName>
</protein>
<dbReference type="PROSITE" id="PS01358">
    <property type="entry name" value="ZF_RANBP2_1"/>
    <property type="match status" value="1"/>
</dbReference>
<feature type="region of interest" description="Disordered" evidence="7">
    <location>
        <begin position="357"/>
        <end position="391"/>
    </location>
</feature>
<evidence type="ECO:0000256" key="1">
    <source>
        <dbReference type="ARBA" id="ARBA00008287"/>
    </source>
</evidence>
<evidence type="ECO:0000259" key="8">
    <source>
        <dbReference type="PROSITE" id="PS50199"/>
    </source>
</evidence>
<evidence type="ECO:0000313" key="10">
    <source>
        <dbReference type="Proteomes" id="UP000823872"/>
    </source>
</evidence>